<feature type="transmembrane region" description="Helical" evidence="5">
    <location>
        <begin position="150"/>
        <end position="168"/>
    </location>
</feature>
<evidence type="ECO:0000256" key="1">
    <source>
        <dbReference type="ARBA" id="ARBA00004141"/>
    </source>
</evidence>
<feature type="transmembrane region" description="Helical" evidence="5">
    <location>
        <begin position="321"/>
        <end position="342"/>
    </location>
</feature>
<dbReference type="GeneID" id="5124292"/>
<keyword evidence="8" id="KW-1185">Reference proteome</keyword>
<feature type="transmembrane region" description="Helical" evidence="5">
    <location>
        <begin position="429"/>
        <end position="454"/>
    </location>
</feature>
<keyword evidence="3 5" id="KW-1133">Transmembrane helix</keyword>
<reference evidence="7" key="1">
    <citation type="submission" date="2005-03" db="EMBL/GenBank/DDBJ databases">
        <authorList>
            <person name="Giovannoni S.J."/>
            <person name="Cho J.-C."/>
            <person name="Ferriera S."/>
            <person name="Johnson J."/>
            <person name="Kravitz S."/>
            <person name="Halpern A."/>
            <person name="Remington K."/>
            <person name="Beeson K."/>
            <person name="Tran B."/>
            <person name="Rogers Y.-H."/>
            <person name="Friedman R."/>
            <person name="Venter J.C."/>
        </authorList>
    </citation>
    <scope>NUCLEOTIDE SEQUENCE</scope>
    <source>
        <strain evidence="7">ATCC 6260</strain>
    </source>
</reference>
<protein>
    <recommendedName>
        <fullName evidence="6">Major facilitator superfamily (MFS) profile domain-containing protein</fullName>
    </recommendedName>
</protein>
<dbReference type="Proteomes" id="UP000001997">
    <property type="component" value="Unassembled WGS sequence"/>
</dbReference>
<dbReference type="STRING" id="294746.A5DPI4"/>
<feature type="transmembrane region" description="Helical" evidence="5">
    <location>
        <begin position="174"/>
        <end position="196"/>
    </location>
</feature>
<feature type="transmembrane region" description="Helical" evidence="5">
    <location>
        <begin position="245"/>
        <end position="264"/>
    </location>
</feature>
<dbReference type="KEGG" id="pgu:PGUG_05185"/>
<feature type="transmembrane region" description="Helical" evidence="5">
    <location>
        <begin position="208"/>
        <end position="233"/>
    </location>
</feature>
<dbReference type="PROSITE" id="PS50850">
    <property type="entry name" value="MFS"/>
    <property type="match status" value="1"/>
</dbReference>
<evidence type="ECO:0000256" key="3">
    <source>
        <dbReference type="ARBA" id="ARBA00022989"/>
    </source>
</evidence>
<dbReference type="PANTHER" id="PTHR23502">
    <property type="entry name" value="MAJOR FACILITATOR SUPERFAMILY"/>
    <property type="match status" value="1"/>
</dbReference>
<dbReference type="eggNOG" id="KOG0255">
    <property type="taxonomic scope" value="Eukaryota"/>
</dbReference>
<evidence type="ECO:0000256" key="2">
    <source>
        <dbReference type="ARBA" id="ARBA00022692"/>
    </source>
</evidence>
<dbReference type="OrthoDB" id="3357846at2759"/>
<proteinExistence type="predicted"/>
<feature type="transmembrane region" description="Helical" evidence="5">
    <location>
        <begin position="121"/>
        <end position="138"/>
    </location>
</feature>
<feature type="domain" description="Major facilitator superfamily (MFS) profile" evidence="6">
    <location>
        <begin position="83"/>
        <end position="527"/>
    </location>
</feature>
<dbReference type="GO" id="GO:0005886">
    <property type="term" value="C:plasma membrane"/>
    <property type="evidence" value="ECO:0007669"/>
    <property type="project" value="TreeGrafter"/>
</dbReference>
<dbReference type="FunCoup" id="A5DPI4">
    <property type="interactions" value="16"/>
</dbReference>
<gene>
    <name evidence="7" type="ORF">PGUG_05185</name>
</gene>
<evidence type="ECO:0000313" key="7">
    <source>
        <dbReference type="EMBL" id="EDK41087.2"/>
    </source>
</evidence>
<evidence type="ECO:0000259" key="6">
    <source>
        <dbReference type="PROSITE" id="PS50850"/>
    </source>
</evidence>
<dbReference type="GO" id="GO:0015244">
    <property type="term" value="F:fluconazole transmembrane transporter activity"/>
    <property type="evidence" value="ECO:0007669"/>
    <property type="project" value="TreeGrafter"/>
</dbReference>
<dbReference type="SUPFAM" id="SSF103473">
    <property type="entry name" value="MFS general substrate transporter"/>
    <property type="match status" value="1"/>
</dbReference>
<dbReference type="InterPro" id="IPR036259">
    <property type="entry name" value="MFS_trans_sf"/>
</dbReference>
<evidence type="ECO:0000313" key="8">
    <source>
        <dbReference type="Proteomes" id="UP000001997"/>
    </source>
</evidence>
<keyword evidence="4 5" id="KW-0472">Membrane</keyword>
<name>A5DPI4_PICGU</name>
<dbReference type="OMA" id="HWIVSCI"/>
<feature type="transmembrane region" description="Helical" evidence="5">
    <location>
        <begin position="466"/>
        <end position="488"/>
    </location>
</feature>
<dbReference type="InParanoid" id="A5DPI4"/>
<sequence>MVSSLFKNSLGSLAIYHLSGRRMLPRREEDPTYVIPRKYSKVSDESSISNQSVSSEQFIVVEWEGPSDPDNPKNWSKADKFLVSAQVAFLTMTSVMGSSLYSPSIAFLMEDLNTSHTLAELPLALYVIGFAVGPMVLAPMSENPSIGRAPIFIVSHFIYFILQIPQSWGAGTRSFPALAVLRFFTGVSASPALAVGSATCGDIMKLPYLPMAIVAWSAASIAGPCIGPVIGAALTDASQSWEWCFRFQAIVGMVSFVVCSFFLPETYAPTIMHRKAQRLRAVTGNKNLVTQYELDHPPTSFVQAAKTTLWRPIILSISEPMVLLINLYTSLLYTIMFLWFTAFPLVFENLYHFTLVELGTSYLGVLVGVLSGATIFIVIIYHVYTKRHLGEKKATITPEVFMPAAIYGSIWIPTGVFIFAWTSKKSVHWMVPIIGGFIFSHGTFIVFQTLFNYLATSFPRYVASAFASNALSRSLMAGVAPLFGTFMFDNLRTANFPVGWGASILGFLTAAMICIPILFYINGPKLRGRSKFAGF</sequence>
<evidence type="ECO:0000256" key="5">
    <source>
        <dbReference type="SAM" id="Phobius"/>
    </source>
</evidence>
<keyword evidence="2 5" id="KW-0812">Transmembrane</keyword>
<evidence type="ECO:0000256" key="4">
    <source>
        <dbReference type="ARBA" id="ARBA00023136"/>
    </source>
</evidence>
<dbReference type="RefSeq" id="XP_001482165.2">
    <property type="nucleotide sequence ID" value="XM_001482115.1"/>
</dbReference>
<dbReference type="InterPro" id="IPR020846">
    <property type="entry name" value="MFS_dom"/>
</dbReference>
<dbReference type="GO" id="GO:1990961">
    <property type="term" value="P:xenobiotic detoxification by transmembrane export across the plasma membrane"/>
    <property type="evidence" value="ECO:0007669"/>
    <property type="project" value="TreeGrafter"/>
</dbReference>
<feature type="transmembrane region" description="Helical" evidence="5">
    <location>
        <begin position="404"/>
        <end position="423"/>
    </location>
</feature>
<dbReference type="AlphaFoldDB" id="A5DPI4"/>
<dbReference type="Gene3D" id="1.20.1250.20">
    <property type="entry name" value="MFS general substrate transporter like domains"/>
    <property type="match status" value="1"/>
</dbReference>
<accession>A5DPI4</accession>
<feature type="transmembrane region" description="Helical" evidence="5">
    <location>
        <begin position="500"/>
        <end position="521"/>
    </location>
</feature>
<organism evidence="7 8">
    <name type="scientific">Meyerozyma guilliermondii (strain ATCC 6260 / CBS 566 / DSM 6381 / JCM 1539 / NBRC 10279 / NRRL Y-324)</name>
    <name type="common">Yeast</name>
    <name type="synonym">Candida guilliermondii</name>
    <dbReference type="NCBI Taxonomy" id="294746"/>
    <lineage>
        <taxon>Eukaryota</taxon>
        <taxon>Fungi</taxon>
        <taxon>Dikarya</taxon>
        <taxon>Ascomycota</taxon>
        <taxon>Saccharomycotina</taxon>
        <taxon>Pichiomycetes</taxon>
        <taxon>Debaryomycetaceae</taxon>
        <taxon>Meyerozyma</taxon>
    </lineage>
</organism>
<dbReference type="InterPro" id="IPR011701">
    <property type="entry name" value="MFS"/>
</dbReference>
<feature type="transmembrane region" description="Helical" evidence="5">
    <location>
        <begin position="81"/>
        <end position="101"/>
    </location>
</feature>
<dbReference type="Pfam" id="PF07690">
    <property type="entry name" value="MFS_1"/>
    <property type="match status" value="1"/>
</dbReference>
<dbReference type="FunFam" id="1.20.1250.20:FF:000011">
    <property type="entry name" value="MFS multidrug transporter, putative"/>
    <property type="match status" value="1"/>
</dbReference>
<dbReference type="CDD" id="cd17323">
    <property type="entry name" value="MFS_Tpo1_MDR_like"/>
    <property type="match status" value="1"/>
</dbReference>
<dbReference type="EMBL" id="CH408161">
    <property type="protein sequence ID" value="EDK41087.2"/>
    <property type="molecule type" value="Genomic_DNA"/>
</dbReference>
<dbReference type="HOGENOM" id="CLU_008455_11_1_1"/>
<comment type="subcellular location">
    <subcellularLocation>
        <location evidence="1">Membrane</location>
        <topology evidence="1">Multi-pass membrane protein</topology>
    </subcellularLocation>
</comment>
<dbReference type="VEuPathDB" id="FungiDB:PGUG_05185"/>
<reference evidence="7" key="2">
    <citation type="journal article" date="2009" name="Nature">
        <title>Evolution of pathogenicity and sexual reproduction in eight Candida genomes.</title>
        <authorList>
            <person name="Butler G."/>
            <person name="Rasmussen M.D."/>
            <person name="Lin M.F."/>
            <person name="Santos M.A."/>
            <person name="Sakthikumar S."/>
            <person name="Munro C.A."/>
            <person name="Rheinbay E."/>
            <person name="Grabherr M."/>
            <person name="Forche A."/>
            <person name="Reedy J.L."/>
            <person name="Agrafioti I."/>
            <person name="Arnaud M.B."/>
            <person name="Bates S."/>
            <person name="Brown A.J."/>
            <person name="Brunke S."/>
            <person name="Costanzo M.C."/>
            <person name="Fitzpatrick D.A."/>
            <person name="de Groot P.W."/>
            <person name="Harris D."/>
            <person name="Hoyer L.L."/>
            <person name="Hube B."/>
            <person name="Klis F.M."/>
            <person name="Kodira C."/>
            <person name="Lennard N."/>
            <person name="Logue M.E."/>
            <person name="Martin R."/>
            <person name="Neiman A.M."/>
            <person name="Nikolaou E."/>
            <person name="Quail M.A."/>
            <person name="Quinn J."/>
            <person name="Santos M.C."/>
            <person name="Schmitzberger F.F."/>
            <person name="Sherlock G."/>
            <person name="Shah P."/>
            <person name="Silverstein K.A."/>
            <person name="Skrzypek M.S."/>
            <person name="Soll D."/>
            <person name="Staggs R."/>
            <person name="Stansfield I."/>
            <person name="Stumpf M.P."/>
            <person name="Sudbery P.E."/>
            <person name="Srikantha T."/>
            <person name="Zeng Q."/>
            <person name="Berman J."/>
            <person name="Berriman M."/>
            <person name="Heitman J."/>
            <person name="Gow N.A."/>
            <person name="Lorenz M.C."/>
            <person name="Birren B.W."/>
            <person name="Kellis M."/>
            <person name="Cuomo C.A."/>
        </authorList>
    </citation>
    <scope>NUCLEOTIDE SEQUENCE [LARGE SCALE GENOMIC DNA]</scope>
    <source>
        <strain evidence="7">ATCC 6260</strain>
    </source>
</reference>
<feature type="transmembrane region" description="Helical" evidence="5">
    <location>
        <begin position="362"/>
        <end position="384"/>
    </location>
</feature>
<dbReference type="PANTHER" id="PTHR23502:SF23">
    <property type="entry name" value="FLUCONAZOLE RESISTANCE PROTEIN 1"/>
    <property type="match status" value="1"/>
</dbReference>